<feature type="domain" description="DUF7923" evidence="1">
    <location>
        <begin position="30"/>
        <end position="204"/>
    </location>
</feature>
<feature type="domain" description="C3H1-type" evidence="2">
    <location>
        <begin position="302"/>
        <end position="330"/>
    </location>
</feature>
<evidence type="ECO:0000259" key="3">
    <source>
        <dbReference type="Pfam" id="PF25543"/>
    </source>
</evidence>
<dbReference type="Proteomes" id="UP001199106">
    <property type="component" value="Unassembled WGS sequence"/>
</dbReference>
<organism evidence="4 5">
    <name type="scientific">Alternaria panax</name>
    <dbReference type="NCBI Taxonomy" id="48097"/>
    <lineage>
        <taxon>Eukaryota</taxon>
        <taxon>Fungi</taxon>
        <taxon>Dikarya</taxon>
        <taxon>Ascomycota</taxon>
        <taxon>Pezizomycotina</taxon>
        <taxon>Dothideomycetes</taxon>
        <taxon>Pleosporomycetidae</taxon>
        <taxon>Pleosporales</taxon>
        <taxon>Pleosporineae</taxon>
        <taxon>Pleosporaceae</taxon>
        <taxon>Alternaria</taxon>
        <taxon>Alternaria sect. Panax</taxon>
    </lineage>
</organism>
<dbReference type="Pfam" id="PF25540">
    <property type="entry name" value="DUF7923"/>
    <property type="match status" value="1"/>
</dbReference>
<sequence>MNEYNETNDCLLAQNSKLRDTERDAIGGVQSKDAIVLMLVDASSHKELLKKKAPGGSKASFLLHSELSERKAAKFPEIARKKYCLVIQIFASLNMLSLNTAIDEETTSLAHFLADFGRVGTFYDLVVTPDDRSIKKKICGNLKLYMANEQCKHVFLAAADSFWYHQALEPYRGQIGNITLVFGSGLDGGLRKMSLLLVSFPIVFEAPPRYKAKVGSTTSIGIAEKNDTKIEMVLRPTEDADPVVKKNPMGIGDTEKALWSPIFSSKLPACYIGGRIPINSAKQRIGIYVQAPKTKELKVYEARSKLQRNLCVDYFLRNECSNVHCDFYHGALALEAHYVLQHITLNTACSKGSCCRVANCAYGQICQRGKCSRAEKRLEECRLPGSMHGLNTKVAEWVSPDEHVVRTRVPSQNTTVLVAGDSFGGGVTLSIGENLLG</sequence>
<name>A0AAD4FCM8_9PLEO</name>
<evidence type="ECO:0000313" key="4">
    <source>
        <dbReference type="EMBL" id="KAG9187478.1"/>
    </source>
</evidence>
<dbReference type="PANTHER" id="PTHR37543">
    <property type="entry name" value="CCCH ZINC FINGER DNA BINDING PROTEIN (AFU_ORTHOLOGUE AFUA_5G12760)"/>
    <property type="match status" value="1"/>
</dbReference>
<dbReference type="InterPro" id="IPR057683">
    <property type="entry name" value="DUF7923"/>
</dbReference>
<dbReference type="AlphaFoldDB" id="A0AAD4FCM8"/>
<dbReference type="EMBL" id="JAANER010000007">
    <property type="protein sequence ID" value="KAG9187478.1"/>
    <property type="molecule type" value="Genomic_DNA"/>
</dbReference>
<dbReference type="InterPro" id="IPR000571">
    <property type="entry name" value="Znf_CCCH"/>
</dbReference>
<evidence type="ECO:0000259" key="2">
    <source>
        <dbReference type="Pfam" id="PF25542"/>
    </source>
</evidence>
<dbReference type="Pfam" id="PF25543">
    <property type="entry name" value="zf-CCCH_tandem"/>
    <property type="match status" value="1"/>
</dbReference>
<keyword evidence="5" id="KW-1185">Reference proteome</keyword>
<protein>
    <recommendedName>
        <fullName evidence="6">C3H1-type domain-containing protein</fullName>
    </recommendedName>
</protein>
<evidence type="ECO:0000259" key="1">
    <source>
        <dbReference type="Pfam" id="PF25540"/>
    </source>
</evidence>
<evidence type="ECO:0000313" key="5">
    <source>
        <dbReference type="Proteomes" id="UP001199106"/>
    </source>
</evidence>
<proteinExistence type="predicted"/>
<reference evidence="4" key="1">
    <citation type="submission" date="2021-07" db="EMBL/GenBank/DDBJ databases">
        <title>Genome Resource of American Ginseng Black Spot Pathogen Alternaria panax.</title>
        <authorList>
            <person name="Qiu C."/>
            <person name="Wang W."/>
            <person name="Liu Z."/>
        </authorList>
    </citation>
    <scope>NUCLEOTIDE SEQUENCE</scope>
    <source>
        <strain evidence="4">BNCC115425</strain>
    </source>
</reference>
<evidence type="ECO:0008006" key="6">
    <source>
        <dbReference type="Google" id="ProtNLM"/>
    </source>
</evidence>
<feature type="domain" description="Tandem CCCH zinc finger" evidence="3">
    <location>
        <begin position="339"/>
        <end position="393"/>
    </location>
</feature>
<gene>
    <name evidence="4" type="ORF">G6011_05349</name>
</gene>
<accession>A0AAD4FCM8</accession>
<dbReference type="InterPro" id="IPR057654">
    <property type="entry name" value="Znf-CCCH_tandem"/>
</dbReference>
<comment type="caution">
    <text evidence="4">The sequence shown here is derived from an EMBL/GenBank/DDBJ whole genome shotgun (WGS) entry which is preliminary data.</text>
</comment>
<dbReference type="Pfam" id="PF25542">
    <property type="entry name" value="zf-CCCH_12"/>
    <property type="match status" value="1"/>
</dbReference>
<dbReference type="PANTHER" id="PTHR37543:SF1">
    <property type="entry name" value="CCCH ZINC FINGER DNA BINDING PROTEIN (AFU_ORTHOLOGUE AFUA_5G12760)"/>
    <property type="match status" value="1"/>
</dbReference>